<dbReference type="InterPro" id="IPR003812">
    <property type="entry name" value="Fido"/>
</dbReference>
<dbReference type="GO" id="GO:0005524">
    <property type="term" value="F:ATP binding"/>
    <property type="evidence" value="ECO:0007669"/>
    <property type="project" value="UniProtKB-KW"/>
</dbReference>
<evidence type="ECO:0000256" key="3">
    <source>
        <dbReference type="ARBA" id="ARBA00022737"/>
    </source>
</evidence>
<gene>
    <name evidence="12" type="ORF">K466DRAFT_228891</name>
</gene>
<evidence type="ECO:0000256" key="9">
    <source>
        <dbReference type="PIRSR" id="PIRSR640198-1"/>
    </source>
</evidence>
<feature type="domain" description="Fido" evidence="11">
    <location>
        <begin position="246"/>
        <end position="409"/>
    </location>
</feature>
<dbReference type="InterPro" id="IPR036597">
    <property type="entry name" value="Fido-like_dom_sf"/>
</dbReference>
<dbReference type="PANTHER" id="PTHR13504">
    <property type="entry name" value="FIDO DOMAIN-CONTAINING PROTEIN DDB_G0283145"/>
    <property type="match status" value="1"/>
</dbReference>
<dbReference type="InParanoid" id="A0A5C3P7Z2"/>
<evidence type="ECO:0000313" key="13">
    <source>
        <dbReference type="Proteomes" id="UP000308197"/>
    </source>
</evidence>
<dbReference type="AlphaFoldDB" id="A0A5C3P7Z2"/>
<evidence type="ECO:0000256" key="8">
    <source>
        <dbReference type="ARBA" id="ARBA00023136"/>
    </source>
</evidence>
<dbReference type="Pfam" id="PF02661">
    <property type="entry name" value="Fic"/>
    <property type="match status" value="1"/>
</dbReference>
<dbReference type="Gene3D" id="1.10.3290.10">
    <property type="entry name" value="Fido-like domain"/>
    <property type="match status" value="1"/>
</dbReference>
<evidence type="ECO:0000256" key="5">
    <source>
        <dbReference type="ARBA" id="ARBA00022803"/>
    </source>
</evidence>
<feature type="binding site" evidence="10">
    <location>
        <begin position="355"/>
        <end position="362"/>
    </location>
    <ligand>
        <name>ATP</name>
        <dbReference type="ChEBI" id="CHEBI:30616"/>
    </ligand>
</feature>
<dbReference type="GO" id="GO:0016020">
    <property type="term" value="C:membrane"/>
    <property type="evidence" value="ECO:0007669"/>
    <property type="project" value="UniProtKB-SubCell"/>
</dbReference>
<feature type="active site" evidence="9">
    <location>
        <position position="351"/>
    </location>
</feature>
<evidence type="ECO:0000259" key="11">
    <source>
        <dbReference type="PROSITE" id="PS51459"/>
    </source>
</evidence>
<keyword evidence="6 10" id="KW-0067">ATP-binding</keyword>
<accession>A0A5C3P7Z2</accession>
<keyword evidence="13" id="KW-1185">Reference proteome</keyword>
<organism evidence="12 13">
    <name type="scientific">Polyporus arcularius HHB13444</name>
    <dbReference type="NCBI Taxonomy" id="1314778"/>
    <lineage>
        <taxon>Eukaryota</taxon>
        <taxon>Fungi</taxon>
        <taxon>Dikarya</taxon>
        <taxon>Basidiomycota</taxon>
        <taxon>Agaricomycotina</taxon>
        <taxon>Agaricomycetes</taxon>
        <taxon>Polyporales</taxon>
        <taxon>Polyporaceae</taxon>
        <taxon>Polyporus</taxon>
    </lineage>
</organism>
<keyword evidence="4 10" id="KW-0547">Nucleotide-binding</keyword>
<dbReference type="EMBL" id="ML211322">
    <property type="protein sequence ID" value="TFK84350.1"/>
    <property type="molecule type" value="Genomic_DNA"/>
</dbReference>
<keyword evidence="7" id="KW-1133">Transmembrane helix</keyword>
<sequence>MSIYRPRWTPGGAYDDRSAVVLDASQARDAELVEEGTKSTADPDSWFFPAERLAHAFPEWPWAKFRLAYAHLLLEDVDGALDLFEEAQRFAQAPDCACDEWLKQFRAKVEEERQAEDHSWSEPEDGGVIAQFWHPPRDIDVFRCEGSSDAAATAVLLAEWNAYKESLGADTAAKRYARLVAVQSSELEGVFLLGGGSWSNIVRDGVCAEAIDEVVQGPPSGAEGVIKILQDFDNCLESFDPSTTSISHGDVKSIHAQLMRCSRIGYAEFPNEDPIPYLNTVGEYRRRIVTASMDTGDDDDPWRVVHFARHQEVEAHMQTFLRMMNLAQVELEKHDPFALAAWIHFNLAVIHPFTDGNGRVIRILASLPLLKAGLPYINVRPEVKSAYLGTLHKAATDSDLGPLAGLIASEMRESIAWLRTLPG</sequence>
<reference evidence="12 13" key="1">
    <citation type="journal article" date="2019" name="Nat. Ecol. Evol.">
        <title>Megaphylogeny resolves global patterns of mushroom evolution.</title>
        <authorList>
            <person name="Varga T."/>
            <person name="Krizsan K."/>
            <person name="Foldi C."/>
            <person name="Dima B."/>
            <person name="Sanchez-Garcia M."/>
            <person name="Sanchez-Ramirez S."/>
            <person name="Szollosi G.J."/>
            <person name="Szarkandi J.G."/>
            <person name="Papp V."/>
            <person name="Albert L."/>
            <person name="Andreopoulos W."/>
            <person name="Angelini C."/>
            <person name="Antonin V."/>
            <person name="Barry K.W."/>
            <person name="Bougher N.L."/>
            <person name="Buchanan P."/>
            <person name="Buyck B."/>
            <person name="Bense V."/>
            <person name="Catcheside P."/>
            <person name="Chovatia M."/>
            <person name="Cooper J."/>
            <person name="Damon W."/>
            <person name="Desjardin D."/>
            <person name="Finy P."/>
            <person name="Geml J."/>
            <person name="Haridas S."/>
            <person name="Hughes K."/>
            <person name="Justo A."/>
            <person name="Karasinski D."/>
            <person name="Kautmanova I."/>
            <person name="Kiss B."/>
            <person name="Kocsube S."/>
            <person name="Kotiranta H."/>
            <person name="LaButti K.M."/>
            <person name="Lechner B.E."/>
            <person name="Liimatainen K."/>
            <person name="Lipzen A."/>
            <person name="Lukacs Z."/>
            <person name="Mihaltcheva S."/>
            <person name="Morgado L.N."/>
            <person name="Niskanen T."/>
            <person name="Noordeloos M.E."/>
            <person name="Ohm R.A."/>
            <person name="Ortiz-Santana B."/>
            <person name="Ovrebo C."/>
            <person name="Racz N."/>
            <person name="Riley R."/>
            <person name="Savchenko A."/>
            <person name="Shiryaev A."/>
            <person name="Soop K."/>
            <person name="Spirin V."/>
            <person name="Szebenyi C."/>
            <person name="Tomsovsky M."/>
            <person name="Tulloss R.E."/>
            <person name="Uehling J."/>
            <person name="Grigoriev I.V."/>
            <person name="Vagvolgyi C."/>
            <person name="Papp T."/>
            <person name="Martin F.M."/>
            <person name="Miettinen O."/>
            <person name="Hibbett D.S."/>
            <person name="Nagy L.G."/>
        </authorList>
    </citation>
    <scope>NUCLEOTIDE SEQUENCE [LARGE SCALE GENOMIC DNA]</scope>
    <source>
        <strain evidence="12 13">HHB13444</strain>
    </source>
</reference>
<dbReference type="InterPro" id="IPR040198">
    <property type="entry name" value="Fido_containing"/>
</dbReference>
<evidence type="ECO:0000256" key="1">
    <source>
        <dbReference type="ARBA" id="ARBA00004167"/>
    </source>
</evidence>
<keyword evidence="5" id="KW-0802">TPR repeat</keyword>
<dbReference type="Proteomes" id="UP000308197">
    <property type="component" value="Unassembled WGS sequence"/>
</dbReference>
<evidence type="ECO:0000256" key="6">
    <source>
        <dbReference type="ARBA" id="ARBA00022840"/>
    </source>
</evidence>
<evidence type="ECO:0000256" key="2">
    <source>
        <dbReference type="ARBA" id="ARBA00022692"/>
    </source>
</evidence>
<comment type="subcellular location">
    <subcellularLocation>
        <location evidence="1">Membrane</location>
        <topology evidence="1">Single-pass membrane protein</topology>
    </subcellularLocation>
</comment>
<dbReference type="SUPFAM" id="SSF140931">
    <property type="entry name" value="Fic-like"/>
    <property type="match status" value="1"/>
</dbReference>
<keyword evidence="3" id="KW-0677">Repeat</keyword>
<evidence type="ECO:0000313" key="12">
    <source>
        <dbReference type="EMBL" id="TFK84350.1"/>
    </source>
</evidence>
<evidence type="ECO:0000256" key="10">
    <source>
        <dbReference type="PIRSR" id="PIRSR640198-2"/>
    </source>
</evidence>
<keyword evidence="8" id="KW-0472">Membrane</keyword>
<evidence type="ECO:0000256" key="7">
    <source>
        <dbReference type="ARBA" id="ARBA00022989"/>
    </source>
</evidence>
<dbReference type="PANTHER" id="PTHR13504:SF34">
    <property type="entry name" value="PROTEIN ADENYLYLTRANSFERASE FICD"/>
    <property type="match status" value="1"/>
</dbReference>
<name>A0A5C3P7Z2_9APHY</name>
<evidence type="ECO:0000256" key="4">
    <source>
        <dbReference type="ARBA" id="ARBA00022741"/>
    </source>
</evidence>
<dbReference type="PROSITE" id="PS51459">
    <property type="entry name" value="FIDO"/>
    <property type="match status" value="1"/>
</dbReference>
<protein>
    <recommendedName>
        <fullName evidence="11">Fido domain-containing protein</fullName>
    </recommendedName>
</protein>
<keyword evidence="2" id="KW-0812">Transmembrane</keyword>
<proteinExistence type="predicted"/>
<dbReference type="STRING" id="1314778.A0A5C3P7Z2"/>